<organism evidence="10 11">
    <name type="scientific">Koribacter versatilis (strain Ellin345)</name>
    <dbReference type="NCBI Taxonomy" id="204669"/>
    <lineage>
        <taxon>Bacteria</taxon>
        <taxon>Pseudomonadati</taxon>
        <taxon>Acidobacteriota</taxon>
        <taxon>Terriglobia</taxon>
        <taxon>Terriglobales</taxon>
        <taxon>Candidatus Korobacteraceae</taxon>
        <taxon>Candidatus Korobacter</taxon>
    </lineage>
</organism>
<accession>Q1IHM0</accession>
<keyword evidence="11" id="KW-1185">Reference proteome</keyword>
<dbReference type="Pfam" id="PF12704">
    <property type="entry name" value="MacB_PCD"/>
    <property type="match status" value="1"/>
</dbReference>
<gene>
    <name evidence="10" type="ordered locus">Acid345_4630</name>
</gene>
<evidence type="ECO:0000313" key="10">
    <source>
        <dbReference type="EMBL" id="ABF43630.1"/>
    </source>
</evidence>
<feature type="transmembrane region" description="Helical" evidence="7">
    <location>
        <begin position="288"/>
        <end position="313"/>
    </location>
</feature>
<evidence type="ECO:0000256" key="6">
    <source>
        <dbReference type="ARBA" id="ARBA00038076"/>
    </source>
</evidence>
<dbReference type="GO" id="GO:0022857">
    <property type="term" value="F:transmembrane transporter activity"/>
    <property type="evidence" value="ECO:0007669"/>
    <property type="project" value="TreeGrafter"/>
</dbReference>
<dbReference type="eggNOG" id="COG0577">
    <property type="taxonomic scope" value="Bacteria"/>
</dbReference>
<evidence type="ECO:0000256" key="2">
    <source>
        <dbReference type="ARBA" id="ARBA00022475"/>
    </source>
</evidence>
<dbReference type="RefSeq" id="WP_011525427.1">
    <property type="nucleotide sequence ID" value="NC_008009.1"/>
</dbReference>
<dbReference type="PANTHER" id="PTHR30572">
    <property type="entry name" value="MEMBRANE COMPONENT OF TRANSPORTER-RELATED"/>
    <property type="match status" value="1"/>
</dbReference>
<dbReference type="InterPro" id="IPR050250">
    <property type="entry name" value="Macrolide_Exporter_MacB"/>
</dbReference>
<comment type="subcellular location">
    <subcellularLocation>
        <location evidence="1">Cell membrane</location>
        <topology evidence="1">Multi-pass membrane protein</topology>
    </subcellularLocation>
</comment>
<evidence type="ECO:0000256" key="7">
    <source>
        <dbReference type="SAM" id="Phobius"/>
    </source>
</evidence>
<feature type="transmembrane region" description="Helical" evidence="7">
    <location>
        <begin position="333"/>
        <end position="366"/>
    </location>
</feature>
<dbReference type="InterPro" id="IPR003838">
    <property type="entry name" value="ABC3_permease_C"/>
</dbReference>
<dbReference type="STRING" id="204669.Acid345_4630"/>
<evidence type="ECO:0000313" key="11">
    <source>
        <dbReference type="Proteomes" id="UP000002432"/>
    </source>
</evidence>
<evidence type="ECO:0000259" key="9">
    <source>
        <dbReference type="Pfam" id="PF12704"/>
    </source>
</evidence>
<proteinExistence type="inferred from homology"/>
<feature type="transmembrane region" description="Helical" evidence="7">
    <location>
        <begin position="21"/>
        <end position="42"/>
    </location>
</feature>
<sequence length="419" mass="46043">MNLRDLFIDVFSTLWAHKLRTALTMFGIGWGVVSIVLMVAAGEGLRVGQKKQTENLGKDIMIVFSGGRTSMQAGGQRAGRRIKWRDTDIPQVKEDSPNCKYVLPELGNNVRIRSQYNNASLLISGSYPEFAEVRSIDVAQGSFYNWEDVRQTRRVAFLGSDAAKQLFPGRNALGETILLADHPYLVIGVMKKKDQDSSYDGFDVNKVFVPYTAAREDFPNKPPDDAHSLDRLLIVPNSVEEHMDCKREFRNSLGRIYTFDPRDKEAAGVWDTVEEAKEFQKMTDGMKYFLGAVGVTTLFLGAIGVMNVMLVAVRERTREIGVRKAVGAPARSILMQFFLETCIIVALSGGGGLLAAFGFCALVNLAPMPPFFAGLLPTWQSGLLATGLLGVIAVLAAMYPASEAARIDPIEALRYEAGG</sequence>
<evidence type="ECO:0000259" key="8">
    <source>
        <dbReference type="Pfam" id="PF02687"/>
    </source>
</evidence>
<reference evidence="10 11" key="1">
    <citation type="journal article" date="2009" name="Appl. Environ. Microbiol.">
        <title>Three genomes from the phylum Acidobacteria provide insight into the lifestyles of these microorganisms in soils.</title>
        <authorList>
            <person name="Ward N.L."/>
            <person name="Challacombe J.F."/>
            <person name="Janssen P.H."/>
            <person name="Henrissat B."/>
            <person name="Coutinho P.M."/>
            <person name="Wu M."/>
            <person name="Xie G."/>
            <person name="Haft D.H."/>
            <person name="Sait M."/>
            <person name="Badger J."/>
            <person name="Barabote R.D."/>
            <person name="Bradley B."/>
            <person name="Brettin T.S."/>
            <person name="Brinkac L.M."/>
            <person name="Bruce D."/>
            <person name="Creasy T."/>
            <person name="Daugherty S.C."/>
            <person name="Davidsen T.M."/>
            <person name="DeBoy R.T."/>
            <person name="Detter J.C."/>
            <person name="Dodson R.J."/>
            <person name="Durkin A.S."/>
            <person name="Ganapathy A."/>
            <person name="Gwinn-Giglio M."/>
            <person name="Han C.S."/>
            <person name="Khouri H."/>
            <person name="Kiss H."/>
            <person name="Kothari S.P."/>
            <person name="Madupu R."/>
            <person name="Nelson K.E."/>
            <person name="Nelson W.C."/>
            <person name="Paulsen I."/>
            <person name="Penn K."/>
            <person name="Ren Q."/>
            <person name="Rosovitz M.J."/>
            <person name="Selengut J.D."/>
            <person name="Shrivastava S."/>
            <person name="Sullivan S.A."/>
            <person name="Tapia R."/>
            <person name="Thompson L.S."/>
            <person name="Watkins K.L."/>
            <person name="Yang Q."/>
            <person name="Yu C."/>
            <person name="Zafar N."/>
            <person name="Zhou L."/>
            <person name="Kuske C.R."/>
        </authorList>
    </citation>
    <scope>NUCLEOTIDE SEQUENCE [LARGE SCALE GENOMIC DNA]</scope>
    <source>
        <strain evidence="10 11">Ellin345</strain>
    </source>
</reference>
<dbReference type="EMBL" id="CP000360">
    <property type="protein sequence ID" value="ABF43630.1"/>
    <property type="molecule type" value="Genomic_DNA"/>
</dbReference>
<keyword evidence="5 7" id="KW-0472">Membrane</keyword>
<protein>
    <submittedName>
        <fullName evidence="10">ABC efflux pump, inner membrane subunit</fullName>
    </submittedName>
</protein>
<keyword evidence="2" id="KW-1003">Cell membrane</keyword>
<evidence type="ECO:0000256" key="5">
    <source>
        <dbReference type="ARBA" id="ARBA00023136"/>
    </source>
</evidence>
<keyword evidence="4 7" id="KW-1133">Transmembrane helix</keyword>
<evidence type="ECO:0000256" key="3">
    <source>
        <dbReference type="ARBA" id="ARBA00022692"/>
    </source>
</evidence>
<dbReference type="AlphaFoldDB" id="Q1IHM0"/>
<comment type="similarity">
    <text evidence="6">Belongs to the ABC-4 integral membrane protein family.</text>
</comment>
<dbReference type="EnsemblBacteria" id="ABF43630">
    <property type="protein sequence ID" value="ABF43630"/>
    <property type="gene ID" value="Acid345_4630"/>
</dbReference>
<dbReference type="Proteomes" id="UP000002432">
    <property type="component" value="Chromosome"/>
</dbReference>
<dbReference type="HOGENOM" id="CLU_000604_8_0_0"/>
<feature type="domain" description="MacB-like periplasmic core" evidence="9">
    <location>
        <begin position="21"/>
        <end position="218"/>
    </location>
</feature>
<name>Q1IHM0_KORVE</name>
<dbReference type="InterPro" id="IPR025857">
    <property type="entry name" value="MacB_PCD"/>
</dbReference>
<evidence type="ECO:0000256" key="4">
    <source>
        <dbReference type="ARBA" id="ARBA00022989"/>
    </source>
</evidence>
<evidence type="ECO:0000256" key="1">
    <source>
        <dbReference type="ARBA" id="ARBA00004651"/>
    </source>
</evidence>
<dbReference type="KEGG" id="aba:Acid345_4630"/>
<feature type="domain" description="ABC3 transporter permease C-terminal" evidence="8">
    <location>
        <begin position="293"/>
        <end position="409"/>
    </location>
</feature>
<keyword evidence="3 7" id="KW-0812">Transmembrane</keyword>
<dbReference type="GO" id="GO:0005886">
    <property type="term" value="C:plasma membrane"/>
    <property type="evidence" value="ECO:0007669"/>
    <property type="project" value="UniProtKB-SubCell"/>
</dbReference>
<feature type="transmembrane region" description="Helical" evidence="7">
    <location>
        <begin position="378"/>
        <end position="399"/>
    </location>
</feature>
<dbReference type="OrthoDB" id="9770099at2"/>
<dbReference type="PANTHER" id="PTHR30572:SF4">
    <property type="entry name" value="ABC TRANSPORTER PERMEASE YTRF"/>
    <property type="match status" value="1"/>
</dbReference>
<dbReference type="Pfam" id="PF02687">
    <property type="entry name" value="FtsX"/>
    <property type="match status" value="1"/>
</dbReference>